<keyword evidence="3" id="KW-0963">Cytoplasm</keyword>
<feature type="non-terminal residue" evidence="8">
    <location>
        <position position="284"/>
    </location>
</feature>
<organism evidence="8 9">
    <name type="scientific">Goodea atripinnis</name>
    <dbReference type="NCBI Taxonomy" id="208336"/>
    <lineage>
        <taxon>Eukaryota</taxon>
        <taxon>Metazoa</taxon>
        <taxon>Chordata</taxon>
        <taxon>Craniata</taxon>
        <taxon>Vertebrata</taxon>
        <taxon>Euteleostomi</taxon>
        <taxon>Actinopterygii</taxon>
        <taxon>Neopterygii</taxon>
        <taxon>Teleostei</taxon>
        <taxon>Neoteleostei</taxon>
        <taxon>Acanthomorphata</taxon>
        <taxon>Ovalentaria</taxon>
        <taxon>Atherinomorphae</taxon>
        <taxon>Cyprinodontiformes</taxon>
        <taxon>Goodeidae</taxon>
        <taxon>Goodea</taxon>
    </lineage>
</organism>
<comment type="subcellular location">
    <subcellularLocation>
        <location evidence="1">Cytoplasm</location>
    </subcellularLocation>
</comment>
<keyword evidence="9" id="KW-1185">Reference proteome</keyword>
<gene>
    <name evidence="8" type="primary">IQSEC1_2</name>
    <name evidence="8" type="ORF">GOODEAATRI_020179</name>
</gene>
<dbReference type="CDD" id="cd00171">
    <property type="entry name" value="Sec7"/>
    <property type="match status" value="1"/>
</dbReference>
<dbReference type="SMART" id="SM00222">
    <property type="entry name" value="Sec7"/>
    <property type="match status" value="1"/>
</dbReference>
<dbReference type="Proteomes" id="UP001476798">
    <property type="component" value="Unassembled WGS sequence"/>
</dbReference>
<dbReference type="PANTHER" id="PTHR10663:SF327">
    <property type="entry name" value="IQ MOTIF AND SEC7 DOMAIN-CONTAINING PROTEIN 1"/>
    <property type="match status" value="1"/>
</dbReference>
<proteinExistence type="inferred from homology"/>
<keyword evidence="4" id="KW-0597">Phosphoprotein</keyword>
<feature type="region of interest" description="Disordered" evidence="6">
    <location>
        <begin position="230"/>
        <end position="263"/>
    </location>
</feature>
<evidence type="ECO:0000256" key="3">
    <source>
        <dbReference type="ARBA" id="ARBA00022490"/>
    </source>
</evidence>
<dbReference type="InterPro" id="IPR033742">
    <property type="entry name" value="IQSEC_PH"/>
</dbReference>
<accession>A0ABV0PQ57</accession>
<dbReference type="EMBL" id="JAHRIO010081824">
    <property type="protein sequence ID" value="MEQ2185629.1"/>
    <property type="molecule type" value="Genomic_DNA"/>
</dbReference>
<evidence type="ECO:0000256" key="2">
    <source>
        <dbReference type="ARBA" id="ARBA00006248"/>
    </source>
</evidence>
<dbReference type="InterPro" id="IPR035999">
    <property type="entry name" value="Sec7_dom_sf"/>
</dbReference>
<evidence type="ECO:0000256" key="6">
    <source>
        <dbReference type="SAM" id="MobiDB-lite"/>
    </source>
</evidence>
<evidence type="ECO:0000256" key="4">
    <source>
        <dbReference type="ARBA" id="ARBA00022553"/>
    </source>
</evidence>
<dbReference type="InterPro" id="IPR023394">
    <property type="entry name" value="Sec7_C_sf"/>
</dbReference>
<sequence length="284" mass="32574">MIGEFLGNRQKQFNRDVLDCVVDEMDFQGMELDEALRKFQNHIRVQGEAQKVERLIEAFSQRYCICNPTVVRQFRNPDTIFILAFAIILLNTDMYSPNVKPERKMKLEDFIKNLRGVDDGEDIPRETLVGIYERIRKRELKTNEDHVSQVQKVEKLIVLSLPHRRLVCYCRLFEVPDPNKPQKLGLHQREIFLFNDLLVVKTLGSSPLPLCSFSLFQPRPLKQSLSELEKQKGVVRPSMSQSSGLKKEAGNGGMNRASLDDSYTMGEGLKRSALSSSLRDLSEA</sequence>
<evidence type="ECO:0000259" key="7">
    <source>
        <dbReference type="PROSITE" id="PS50190"/>
    </source>
</evidence>
<dbReference type="SUPFAM" id="SSF50729">
    <property type="entry name" value="PH domain-like"/>
    <property type="match status" value="1"/>
</dbReference>
<keyword evidence="5" id="KW-0175">Coiled coil</keyword>
<name>A0ABV0PQ57_9TELE</name>
<evidence type="ECO:0000313" key="8">
    <source>
        <dbReference type="EMBL" id="MEQ2185629.1"/>
    </source>
</evidence>
<comment type="similarity">
    <text evidence="2">Belongs to the BRAG family.</text>
</comment>
<dbReference type="InterPro" id="IPR011993">
    <property type="entry name" value="PH-like_dom_sf"/>
</dbReference>
<dbReference type="PANTHER" id="PTHR10663">
    <property type="entry name" value="GUANYL-NUCLEOTIDE EXCHANGE FACTOR"/>
    <property type="match status" value="1"/>
</dbReference>
<dbReference type="Pfam" id="PF16453">
    <property type="entry name" value="IQ_SEC7_PH"/>
    <property type="match status" value="1"/>
</dbReference>
<evidence type="ECO:0000313" key="9">
    <source>
        <dbReference type="Proteomes" id="UP001476798"/>
    </source>
</evidence>
<dbReference type="InterPro" id="IPR000904">
    <property type="entry name" value="Sec7_dom"/>
</dbReference>
<reference evidence="8 9" key="1">
    <citation type="submission" date="2021-06" db="EMBL/GenBank/DDBJ databases">
        <authorList>
            <person name="Palmer J.M."/>
        </authorList>
    </citation>
    <scope>NUCLEOTIDE SEQUENCE [LARGE SCALE GENOMIC DNA]</scope>
    <source>
        <strain evidence="8 9">GA_2019</strain>
        <tissue evidence="8">Muscle</tissue>
    </source>
</reference>
<dbReference type="Gene3D" id="2.30.29.30">
    <property type="entry name" value="Pleckstrin-homology domain (PH domain)/Phosphotyrosine-binding domain (PTB)"/>
    <property type="match status" value="1"/>
</dbReference>
<dbReference type="Pfam" id="PF01369">
    <property type="entry name" value="Sec7"/>
    <property type="match status" value="1"/>
</dbReference>
<evidence type="ECO:0000256" key="5">
    <source>
        <dbReference type="ARBA" id="ARBA00023054"/>
    </source>
</evidence>
<dbReference type="Gene3D" id="1.10.1000.11">
    <property type="entry name" value="Arf Nucleotide-binding Site Opener,domain 2"/>
    <property type="match status" value="1"/>
</dbReference>
<dbReference type="SUPFAM" id="SSF48425">
    <property type="entry name" value="Sec7 domain"/>
    <property type="match status" value="1"/>
</dbReference>
<protein>
    <submittedName>
        <fullName evidence="8">IQ motif and S7 domain-containing protein 1</fullName>
    </submittedName>
</protein>
<comment type="caution">
    <text evidence="8">The sequence shown here is derived from an EMBL/GenBank/DDBJ whole genome shotgun (WGS) entry which is preliminary data.</text>
</comment>
<feature type="domain" description="SEC7" evidence="7">
    <location>
        <begin position="1"/>
        <end position="138"/>
    </location>
</feature>
<evidence type="ECO:0000256" key="1">
    <source>
        <dbReference type="ARBA" id="ARBA00004496"/>
    </source>
</evidence>
<dbReference type="PROSITE" id="PS50190">
    <property type="entry name" value="SEC7"/>
    <property type="match status" value="1"/>
</dbReference>